<feature type="compositionally biased region" description="Basic and acidic residues" evidence="1">
    <location>
        <begin position="64"/>
        <end position="83"/>
    </location>
</feature>
<keyword evidence="3" id="KW-1185">Reference proteome</keyword>
<evidence type="ECO:0000313" key="2">
    <source>
        <dbReference type="EMBL" id="MPD04775.1"/>
    </source>
</evidence>
<feature type="compositionally biased region" description="Polar residues" evidence="1">
    <location>
        <begin position="54"/>
        <end position="63"/>
    </location>
</feature>
<accession>A0A5B7KJJ8</accession>
<proteinExistence type="predicted"/>
<feature type="region of interest" description="Disordered" evidence="1">
    <location>
        <begin position="30"/>
        <end position="86"/>
    </location>
</feature>
<reference evidence="2 3" key="1">
    <citation type="submission" date="2019-05" db="EMBL/GenBank/DDBJ databases">
        <title>Another draft genome of Portunus trituberculatus and its Hox gene families provides insights of decapod evolution.</title>
        <authorList>
            <person name="Jeong J.-H."/>
            <person name="Song I."/>
            <person name="Kim S."/>
            <person name="Choi T."/>
            <person name="Kim D."/>
            <person name="Ryu S."/>
            <person name="Kim W."/>
        </authorList>
    </citation>
    <scope>NUCLEOTIDE SEQUENCE [LARGE SCALE GENOMIC DNA]</scope>
    <source>
        <tissue evidence="2">Muscle</tissue>
    </source>
</reference>
<evidence type="ECO:0000313" key="3">
    <source>
        <dbReference type="Proteomes" id="UP000324222"/>
    </source>
</evidence>
<organism evidence="2 3">
    <name type="scientific">Portunus trituberculatus</name>
    <name type="common">Swimming crab</name>
    <name type="synonym">Neptunus trituberculatus</name>
    <dbReference type="NCBI Taxonomy" id="210409"/>
    <lineage>
        <taxon>Eukaryota</taxon>
        <taxon>Metazoa</taxon>
        <taxon>Ecdysozoa</taxon>
        <taxon>Arthropoda</taxon>
        <taxon>Crustacea</taxon>
        <taxon>Multicrustacea</taxon>
        <taxon>Malacostraca</taxon>
        <taxon>Eumalacostraca</taxon>
        <taxon>Eucarida</taxon>
        <taxon>Decapoda</taxon>
        <taxon>Pleocyemata</taxon>
        <taxon>Brachyura</taxon>
        <taxon>Eubrachyura</taxon>
        <taxon>Portunoidea</taxon>
        <taxon>Portunidae</taxon>
        <taxon>Portuninae</taxon>
        <taxon>Portunus</taxon>
    </lineage>
</organism>
<name>A0A5B7KJJ8_PORTR</name>
<protein>
    <submittedName>
        <fullName evidence="2">Uncharacterized protein</fullName>
    </submittedName>
</protein>
<gene>
    <name evidence="2" type="ORF">E2C01_100482</name>
</gene>
<dbReference type="AlphaFoldDB" id="A0A5B7KJJ8"/>
<comment type="caution">
    <text evidence="2">The sequence shown here is derived from an EMBL/GenBank/DDBJ whole genome shotgun (WGS) entry which is preliminary data.</text>
</comment>
<dbReference type="Proteomes" id="UP000324222">
    <property type="component" value="Unassembled WGS sequence"/>
</dbReference>
<sequence>MQTRRSHQDRYILTWDASVRRKRRLLPATCCPAPATPREGIRAKTTYPPPPTCSPQISSPSLSRTEHRDSGSWGCREERKEVTEAAPHFRCRISASSKVKHSREARQEEV</sequence>
<evidence type="ECO:0000256" key="1">
    <source>
        <dbReference type="SAM" id="MobiDB-lite"/>
    </source>
</evidence>
<dbReference type="EMBL" id="VSRR010142732">
    <property type="protein sequence ID" value="MPD04775.1"/>
    <property type="molecule type" value="Genomic_DNA"/>
</dbReference>